<evidence type="ECO:0008006" key="3">
    <source>
        <dbReference type="Google" id="ProtNLM"/>
    </source>
</evidence>
<comment type="caution">
    <text evidence="2">The sequence shown here is derived from an EMBL/GenBank/DDBJ whole genome shotgun (WGS) entry which is preliminary data.</text>
</comment>
<feature type="region of interest" description="Disordered" evidence="1">
    <location>
        <begin position="111"/>
        <end position="133"/>
    </location>
</feature>
<dbReference type="EMBL" id="JACGWJ010000014">
    <property type="protein sequence ID" value="KAL0375273.1"/>
    <property type="molecule type" value="Genomic_DNA"/>
</dbReference>
<evidence type="ECO:0000256" key="1">
    <source>
        <dbReference type="SAM" id="MobiDB-lite"/>
    </source>
</evidence>
<sequence>MAQELDDGEFWLPSEFLTDDDLLTDFKTDHLKMKRDDEFSHGFGNSFGFASDLSSPVESVMGSTETESDEDDFITGLTRKIAHTTLHDSNFSSDYTAKGWKLSGSPQSTLCGCKPGSSRGSPNSVSRVSSPPDGKDAVGWDLLYAAAGEVARMRMIEETTPFHSNKLFAPPPKPSPVAVPVKKPNSATGFYPNQAQTQAHLAYLQLQATQFQRMKQQQLMKSNAWGQGKMDYQFQNGRTGIVGRTQGLSMAAWPTLQQSQQQQQHHQQPGSGMRAVFLGETGAKKERTGTGVFLPRRFGSNPTETRKKPGCSTVLLPDRVVHALNLNLESVDAQSQLRVNGNFTPEYEASLKQRSNVMMMGDQRRGFMPQAVMNQELRLPQEWTY</sequence>
<reference evidence="2" key="2">
    <citation type="journal article" date="2024" name="Plant">
        <title>Genomic evolution and insights into agronomic trait innovations of Sesamum species.</title>
        <authorList>
            <person name="Miao H."/>
            <person name="Wang L."/>
            <person name="Qu L."/>
            <person name="Liu H."/>
            <person name="Sun Y."/>
            <person name="Le M."/>
            <person name="Wang Q."/>
            <person name="Wei S."/>
            <person name="Zheng Y."/>
            <person name="Lin W."/>
            <person name="Duan Y."/>
            <person name="Cao H."/>
            <person name="Xiong S."/>
            <person name="Wang X."/>
            <person name="Wei L."/>
            <person name="Li C."/>
            <person name="Ma Q."/>
            <person name="Ju M."/>
            <person name="Zhao R."/>
            <person name="Li G."/>
            <person name="Mu C."/>
            <person name="Tian Q."/>
            <person name="Mei H."/>
            <person name="Zhang T."/>
            <person name="Gao T."/>
            <person name="Zhang H."/>
        </authorList>
    </citation>
    <scope>NUCLEOTIDE SEQUENCE</scope>
    <source>
        <strain evidence="2">G02</strain>
    </source>
</reference>
<organism evidence="2">
    <name type="scientific">Sesamum radiatum</name>
    <name type="common">Black benniseed</name>
    <dbReference type="NCBI Taxonomy" id="300843"/>
    <lineage>
        <taxon>Eukaryota</taxon>
        <taxon>Viridiplantae</taxon>
        <taxon>Streptophyta</taxon>
        <taxon>Embryophyta</taxon>
        <taxon>Tracheophyta</taxon>
        <taxon>Spermatophyta</taxon>
        <taxon>Magnoliopsida</taxon>
        <taxon>eudicotyledons</taxon>
        <taxon>Gunneridae</taxon>
        <taxon>Pentapetalae</taxon>
        <taxon>asterids</taxon>
        <taxon>lamiids</taxon>
        <taxon>Lamiales</taxon>
        <taxon>Pedaliaceae</taxon>
        <taxon>Sesamum</taxon>
    </lineage>
</organism>
<feature type="compositionally biased region" description="Low complexity" evidence="1">
    <location>
        <begin position="115"/>
        <end position="132"/>
    </location>
</feature>
<dbReference type="AlphaFoldDB" id="A0AAW2R6Q5"/>
<reference evidence="2" key="1">
    <citation type="submission" date="2020-06" db="EMBL/GenBank/DDBJ databases">
        <authorList>
            <person name="Li T."/>
            <person name="Hu X."/>
            <person name="Zhang T."/>
            <person name="Song X."/>
            <person name="Zhang H."/>
            <person name="Dai N."/>
            <person name="Sheng W."/>
            <person name="Hou X."/>
            <person name="Wei L."/>
        </authorList>
    </citation>
    <scope>NUCLEOTIDE SEQUENCE</scope>
    <source>
        <strain evidence="2">G02</strain>
        <tissue evidence="2">Leaf</tissue>
    </source>
</reference>
<dbReference type="PANTHER" id="PTHR33356:SF5">
    <property type="entry name" value="TIP41-LIKE PROTEIN"/>
    <property type="match status" value="1"/>
</dbReference>
<name>A0AAW2R6Q5_SESRA</name>
<gene>
    <name evidence="2" type="ORF">Sradi_3443000</name>
</gene>
<dbReference type="PANTHER" id="PTHR33356">
    <property type="entry name" value="TIP41-LIKE PROTEIN"/>
    <property type="match status" value="1"/>
</dbReference>
<accession>A0AAW2R6Q5</accession>
<protein>
    <recommendedName>
        <fullName evidence="3">TIP41-like protein</fullName>
    </recommendedName>
</protein>
<proteinExistence type="predicted"/>
<evidence type="ECO:0000313" key="2">
    <source>
        <dbReference type="EMBL" id="KAL0375273.1"/>
    </source>
</evidence>